<protein>
    <submittedName>
        <fullName evidence="2">Uncharacterized protein</fullName>
    </submittedName>
</protein>
<feature type="region of interest" description="Disordered" evidence="1">
    <location>
        <begin position="27"/>
        <end position="69"/>
    </location>
</feature>
<evidence type="ECO:0000256" key="1">
    <source>
        <dbReference type="SAM" id="MobiDB-lite"/>
    </source>
</evidence>
<organism evidence="2">
    <name type="scientific">marine sediment metagenome</name>
    <dbReference type="NCBI Taxonomy" id="412755"/>
    <lineage>
        <taxon>unclassified sequences</taxon>
        <taxon>metagenomes</taxon>
        <taxon>ecological metagenomes</taxon>
    </lineage>
</organism>
<comment type="caution">
    <text evidence="2">The sequence shown here is derived from an EMBL/GenBank/DDBJ whole genome shotgun (WGS) entry which is preliminary data.</text>
</comment>
<sequence>MNGKLLPILIVCLVLLLAVPLASCASSSSSIPEQEEPTELEALQPATTNIPEPELDESGITPTAATTPEPEKHYIEIPLAYEANAYVKQIKGTETKTIKIGDYESSQSPLTLALL</sequence>
<name>X1TYD4_9ZZZZ</name>
<reference evidence="2" key="1">
    <citation type="journal article" date="2014" name="Front. Microbiol.">
        <title>High frequency of phylogenetically diverse reductive dehalogenase-homologous genes in deep subseafloor sedimentary metagenomes.</title>
        <authorList>
            <person name="Kawai M."/>
            <person name="Futagami T."/>
            <person name="Toyoda A."/>
            <person name="Takaki Y."/>
            <person name="Nishi S."/>
            <person name="Hori S."/>
            <person name="Arai W."/>
            <person name="Tsubouchi T."/>
            <person name="Morono Y."/>
            <person name="Uchiyama I."/>
            <person name="Ito T."/>
            <person name="Fujiyama A."/>
            <person name="Inagaki F."/>
            <person name="Takami H."/>
        </authorList>
    </citation>
    <scope>NUCLEOTIDE SEQUENCE</scope>
    <source>
        <strain evidence="2">Expedition CK06-06</strain>
    </source>
</reference>
<dbReference type="EMBL" id="BARW01016565">
    <property type="protein sequence ID" value="GAI92555.1"/>
    <property type="molecule type" value="Genomic_DNA"/>
</dbReference>
<evidence type="ECO:0000313" key="2">
    <source>
        <dbReference type="EMBL" id="GAI92555.1"/>
    </source>
</evidence>
<dbReference type="AlphaFoldDB" id="X1TYD4"/>
<gene>
    <name evidence="2" type="ORF">S12H4_28823</name>
</gene>
<accession>X1TYD4</accession>
<proteinExistence type="predicted"/>